<feature type="domain" description="Integrase catalytic" evidence="3">
    <location>
        <begin position="251"/>
        <end position="408"/>
    </location>
</feature>
<dbReference type="Pfam" id="PF00078">
    <property type="entry name" value="RVT_1"/>
    <property type="match status" value="1"/>
</dbReference>
<evidence type="ECO:0000313" key="4">
    <source>
        <dbReference type="EMBL" id="GBG67988.1"/>
    </source>
</evidence>
<dbReference type="InterPro" id="IPR041577">
    <property type="entry name" value="RT_RNaseH_2"/>
</dbReference>
<dbReference type="Gene3D" id="3.30.420.10">
    <property type="entry name" value="Ribonuclease H-like superfamily/Ribonuclease H"/>
    <property type="match status" value="1"/>
</dbReference>
<accession>A0A388KD49</accession>
<evidence type="ECO:0000313" key="5">
    <source>
        <dbReference type="Proteomes" id="UP000265515"/>
    </source>
</evidence>
<dbReference type="InterPro" id="IPR050951">
    <property type="entry name" value="Retrovirus_Pol_polyprotein"/>
</dbReference>
<dbReference type="SUPFAM" id="SSF53098">
    <property type="entry name" value="Ribonuclease H-like"/>
    <property type="match status" value="1"/>
</dbReference>
<evidence type="ECO:0000259" key="3">
    <source>
        <dbReference type="PROSITE" id="PS50994"/>
    </source>
</evidence>
<evidence type="ECO:0000256" key="2">
    <source>
        <dbReference type="SAM" id="MobiDB-lite"/>
    </source>
</evidence>
<dbReference type="PANTHER" id="PTHR37984">
    <property type="entry name" value="PROTEIN CBG26694"/>
    <property type="match status" value="1"/>
</dbReference>
<dbReference type="InterPro" id="IPR036397">
    <property type="entry name" value="RNaseH_sf"/>
</dbReference>
<evidence type="ECO:0000256" key="1">
    <source>
        <dbReference type="ARBA" id="ARBA00023268"/>
    </source>
</evidence>
<protein>
    <recommendedName>
        <fullName evidence="3">Integrase catalytic domain-containing protein</fullName>
    </recommendedName>
</protein>
<dbReference type="GO" id="GO:0003676">
    <property type="term" value="F:nucleic acid binding"/>
    <property type="evidence" value="ECO:0007669"/>
    <property type="project" value="InterPro"/>
</dbReference>
<dbReference type="FunFam" id="3.30.70.270:FF:000020">
    <property type="entry name" value="Transposon Tf2-6 polyprotein-like Protein"/>
    <property type="match status" value="1"/>
</dbReference>
<dbReference type="GO" id="GO:0015074">
    <property type="term" value="P:DNA integration"/>
    <property type="evidence" value="ECO:0007669"/>
    <property type="project" value="InterPro"/>
</dbReference>
<dbReference type="InterPro" id="IPR012337">
    <property type="entry name" value="RNaseH-like_sf"/>
</dbReference>
<name>A0A388KD49_CHABU</name>
<keyword evidence="5" id="KW-1185">Reference proteome</keyword>
<dbReference type="InterPro" id="IPR000477">
    <property type="entry name" value="RT_dom"/>
</dbReference>
<dbReference type="AlphaFoldDB" id="A0A388KD49"/>
<reference evidence="4 5" key="1">
    <citation type="journal article" date="2018" name="Cell">
        <title>The Chara Genome: Secondary Complexity and Implications for Plant Terrestrialization.</title>
        <authorList>
            <person name="Nishiyama T."/>
            <person name="Sakayama H."/>
            <person name="Vries J.D."/>
            <person name="Buschmann H."/>
            <person name="Saint-Marcoux D."/>
            <person name="Ullrich K.K."/>
            <person name="Haas F.B."/>
            <person name="Vanderstraeten L."/>
            <person name="Becker D."/>
            <person name="Lang D."/>
            <person name="Vosolsobe S."/>
            <person name="Rombauts S."/>
            <person name="Wilhelmsson P.K.I."/>
            <person name="Janitza P."/>
            <person name="Kern R."/>
            <person name="Heyl A."/>
            <person name="Rumpler F."/>
            <person name="Villalobos L.I.A.C."/>
            <person name="Clay J.M."/>
            <person name="Skokan R."/>
            <person name="Toyoda A."/>
            <person name="Suzuki Y."/>
            <person name="Kagoshima H."/>
            <person name="Schijlen E."/>
            <person name="Tajeshwar N."/>
            <person name="Catarino B."/>
            <person name="Hetherington A.J."/>
            <person name="Saltykova A."/>
            <person name="Bonnot C."/>
            <person name="Breuninger H."/>
            <person name="Symeonidi A."/>
            <person name="Radhakrishnan G.V."/>
            <person name="Van Nieuwerburgh F."/>
            <person name="Deforce D."/>
            <person name="Chang C."/>
            <person name="Karol K.G."/>
            <person name="Hedrich R."/>
            <person name="Ulvskov P."/>
            <person name="Glockner G."/>
            <person name="Delwiche C.F."/>
            <person name="Petrasek J."/>
            <person name="Van de Peer Y."/>
            <person name="Friml J."/>
            <person name="Beilby M."/>
            <person name="Dolan L."/>
            <person name="Kohara Y."/>
            <person name="Sugano S."/>
            <person name="Fujiyama A."/>
            <person name="Delaux P.-M."/>
            <person name="Quint M."/>
            <person name="TheiBen G."/>
            <person name="Hagemann M."/>
            <person name="Harholt J."/>
            <person name="Dunand C."/>
            <person name="Zachgo S."/>
            <person name="Langdale J."/>
            <person name="Maumus F."/>
            <person name="Straeten D.V.D."/>
            <person name="Gould S.B."/>
            <person name="Rensing S.A."/>
        </authorList>
    </citation>
    <scope>NUCLEOTIDE SEQUENCE [LARGE SCALE GENOMIC DNA]</scope>
    <source>
        <strain evidence="4 5">S276</strain>
    </source>
</reference>
<dbReference type="Gene3D" id="3.30.70.270">
    <property type="match status" value="2"/>
</dbReference>
<dbReference type="Gramene" id="GBG67988">
    <property type="protein sequence ID" value="GBG67988"/>
    <property type="gene ID" value="CBR_g1107"/>
</dbReference>
<sequence length="570" mass="65564">MLDRFVLVYLDNILVYSRTLEEHLEHLRCVLETLRSTRYNANRDKCEFVRQELEYLGHFVSPEGIRPLAIQEWPEPKNVTDVRSFLGLAGYYQRFIKSYSKIAANLSKLQSEERPFDFDDDARHSFETLKAALLSAEVLHIYDPLLATRVTTDASGYGIGAVLEQHDGTDWHPIEYFSKKVPPVRSIDDARKKELLAFVHALKRWQHFLLGRKAFRWVTDNNPLVFYKSQDTMNSTIARWMAFFDQFDFFPDHIPGKSNRFEDALSRRPDLCSAVYSTFEIDDDLRESFIGGYQADPHFRDKYANRSSPNPGYPKEIVCDRDTRFLSGFWVALVKRWGSSLKPSSARHPQTDGQTERAHQTAQVLLRTLIRPDQVDWVERLPDVELAYNSSIHPAIGMSPFEFEHGSPISSSLDATLSRTAESDDHLAFLRHMQELLVKARDEMSKTQIRMSRQANRNRLPCPFRTGDLVWVSAAEFTLEQDISRKLLPKWMGPWRILSAVGDDPEGPSFRIAVPPHLPVHTVFHCSKLAPFVSAESDEFPGRRTQALLPWTDFRRPTTSSPTGAMATRK</sequence>
<dbReference type="Pfam" id="PF24626">
    <property type="entry name" value="SH3_Tf2-1"/>
    <property type="match status" value="1"/>
</dbReference>
<dbReference type="Proteomes" id="UP000265515">
    <property type="component" value="Unassembled WGS sequence"/>
</dbReference>
<dbReference type="InterPro" id="IPR043502">
    <property type="entry name" value="DNA/RNA_pol_sf"/>
</dbReference>
<dbReference type="PROSITE" id="PS50994">
    <property type="entry name" value="INTEGRASE"/>
    <property type="match status" value="1"/>
</dbReference>
<dbReference type="OrthoDB" id="95964at2759"/>
<gene>
    <name evidence="4" type="ORF">CBR_g1107</name>
</gene>
<dbReference type="CDD" id="cd09274">
    <property type="entry name" value="RNase_HI_RT_Ty3"/>
    <property type="match status" value="1"/>
</dbReference>
<keyword evidence="1" id="KW-0511">Multifunctional enzyme</keyword>
<dbReference type="GO" id="GO:0003824">
    <property type="term" value="F:catalytic activity"/>
    <property type="evidence" value="ECO:0007669"/>
    <property type="project" value="UniProtKB-KW"/>
</dbReference>
<feature type="region of interest" description="Disordered" evidence="2">
    <location>
        <begin position="551"/>
        <end position="570"/>
    </location>
</feature>
<comment type="caution">
    <text evidence="4">The sequence shown here is derived from an EMBL/GenBank/DDBJ whole genome shotgun (WGS) entry which is preliminary data.</text>
</comment>
<organism evidence="4 5">
    <name type="scientific">Chara braunii</name>
    <name type="common">Braun's stonewort</name>
    <dbReference type="NCBI Taxonomy" id="69332"/>
    <lineage>
        <taxon>Eukaryota</taxon>
        <taxon>Viridiplantae</taxon>
        <taxon>Streptophyta</taxon>
        <taxon>Charophyceae</taxon>
        <taxon>Charales</taxon>
        <taxon>Characeae</taxon>
        <taxon>Chara</taxon>
    </lineage>
</organism>
<dbReference type="InterPro" id="IPR043128">
    <property type="entry name" value="Rev_trsase/Diguanyl_cyclase"/>
</dbReference>
<dbReference type="PANTHER" id="PTHR37984:SF5">
    <property type="entry name" value="PROTEIN NYNRIN-LIKE"/>
    <property type="match status" value="1"/>
</dbReference>
<proteinExistence type="predicted"/>
<dbReference type="InterPro" id="IPR056924">
    <property type="entry name" value="SH3_Tf2-1"/>
</dbReference>
<dbReference type="SUPFAM" id="SSF56672">
    <property type="entry name" value="DNA/RNA polymerases"/>
    <property type="match status" value="1"/>
</dbReference>
<dbReference type="InterPro" id="IPR001584">
    <property type="entry name" value="Integrase_cat-core"/>
</dbReference>
<dbReference type="EMBL" id="BFEA01000094">
    <property type="protein sequence ID" value="GBG67988.1"/>
    <property type="molecule type" value="Genomic_DNA"/>
</dbReference>
<dbReference type="Pfam" id="PF17919">
    <property type="entry name" value="RT_RNaseH_2"/>
    <property type="match status" value="1"/>
</dbReference>